<dbReference type="AlphaFoldDB" id="A0A1C7MPG8"/>
<evidence type="ECO:0000313" key="1">
    <source>
        <dbReference type="EMBL" id="OBZ78775.1"/>
    </source>
</evidence>
<name>A0A1C7MPG8_GRIFR</name>
<evidence type="ECO:0000313" key="2">
    <source>
        <dbReference type="Proteomes" id="UP000092993"/>
    </source>
</evidence>
<proteinExistence type="predicted"/>
<gene>
    <name evidence="1" type="ORF">A0H81_00044</name>
</gene>
<dbReference type="EMBL" id="LUGG01000001">
    <property type="protein sequence ID" value="OBZ78775.1"/>
    <property type="molecule type" value="Genomic_DNA"/>
</dbReference>
<protein>
    <submittedName>
        <fullName evidence="1">Uncharacterized protein</fullName>
    </submittedName>
</protein>
<comment type="caution">
    <text evidence="1">The sequence shown here is derived from an EMBL/GenBank/DDBJ whole genome shotgun (WGS) entry which is preliminary data.</text>
</comment>
<keyword evidence="2" id="KW-1185">Reference proteome</keyword>
<dbReference type="Proteomes" id="UP000092993">
    <property type="component" value="Unassembled WGS sequence"/>
</dbReference>
<accession>A0A1C7MPG8</accession>
<sequence length="93" mass="10613">MIGMGTHFALWIVAQPGHSDAHTLEYNIRLHLRRRKSGCRQRTQSRTLRRFDERTRAESVVVIGSQNCAREKVPDLAETVNSLAPQRGFTSTH</sequence>
<reference evidence="1 2" key="1">
    <citation type="submission" date="2016-03" db="EMBL/GenBank/DDBJ databases">
        <title>Whole genome sequencing of Grifola frondosa 9006-11.</title>
        <authorList>
            <person name="Min B."/>
            <person name="Park H."/>
            <person name="Kim J.-G."/>
            <person name="Cho H."/>
            <person name="Oh Y.-L."/>
            <person name="Kong W.-S."/>
            <person name="Choi I.-G."/>
        </authorList>
    </citation>
    <scope>NUCLEOTIDE SEQUENCE [LARGE SCALE GENOMIC DNA]</scope>
    <source>
        <strain evidence="1 2">9006-11</strain>
    </source>
</reference>
<organism evidence="1 2">
    <name type="scientific">Grifola frondosa</name>
    <name type="common">Maitake</name>
    <name type="synonym">Polyporus frondosus</name>
    <dbReference type="NCBI Taxonomy" id="5627"/>
    <lineage>
        <taxon>Eukaryota</taxon>
        <taxon>Fungi</taxon>
        <taxon>Dikarya</taxon>
        <taxon>Basidiomycota</taxon>
        <taxon>Agaricomycotina</taxon>
        <taxon>Agaricomycetes</taxon>
        <taxon>Polyporales</taxon>
        <taxon>Grifolaceae</taxon>
        <taxon>Grifola</taxon>
    </lineage>
</organism>